<evidence type="ECO:0000256" key="1">
    <source>
        <dbReference type="ARBA" id="ARBA00004442"/>
    </source>
</evidence>
<evidence type="ECO:0000256" key="5">
    <source>
        <dbReference type="ARBA" id="ARBA00022692"/>
    </source>
</evidence>
<evidence type="ECO:0000313" key="10">
    <source>
        <dbReference type="EMBL" id="NLR79530.1"/>
    </source>
</evidence>
<comment type="caution">
    <text evidence="10">The sequence shown here is derived from an EMBL/GenBank/DDBJ whole genome shotgun (WGS) entry which is preliminary data.</text>
</comment>
<reference evidence="10 11" key="1">
    <citation type="submission" date="2020-04" db="EMBL/GenBank/DDBJ databases">
        <authorList>
            <person name="Yin C."/>
        </authorList>
    </citation>
    <scope>NUCLEOTIDE SEQUENCE [LARGE SCALE GENOMIC DNA]</scope>
    <source>
        <strain evidence="10 11">Ak56</strain>
    </source>
</reference>
<keyword evidence="5" id="KW-0812">Transmembrane</keyword>
<keyword evidence="3" id="KW-0813">Transport</keyword>
<dbReference type="GO" id="GO:1990281">
    <property type="term" value="C:efflux pump complex"/>
    <property type="evidence" value="ECO:0007669"/>
    <property type="project" value="TreeGrafter"/>
</dbReference>
<evidence type="ECO:0000256" key="8">
    <source>
        <dbReference type="SAM" id="Coils"/>
    </source>
</evidence>
<comment type="similarity">
    <text evidence="2">Belongs to the outer membrane factor (OMF) (TC 1.B.17) family.</text>
</comment>
<feature type="coiled-coil region" evidence="8">
    <location>
        <begin position="339"/>
        <end position="398"/>
    </location>
</feature>
<keyword evidence="11" id="KW-1185">Reference proteome</keyword>
<dbReference type="EMBL" id="JABAHZ010000002">
    <property type="protein sequence ID" value="NLR79530.1"/>
    <property type="molecule type" value="Genomic_DNA"/>
</dbReference>
<dbReference type="AlphaFoldDB" id="A0A847S8I8"/>
<evidence type="ECO:0000313" key="11">
    <source>
        <dbReference type="Proteomes" id="UP000552864"/>
    </source>
</evidence>
<organism evidence="10 11">
    <name type="scientific">Chitinophaga eiseniae</name>
    <dbReference type="NCBI Taxonomy" id="634771"/>
    <lineage>
        <taxon>Bacteria</taxon>
        <taxon>Pseudomonadati</taxon>
        <taxon>Bacteroidota</taxon>
        <taxon>Chitinophagia</taxon>
        <taxon>Chitinophagales</taxon>
        <taxon>Chitinophagaceae</taxon>
        <taxon>Chitinophaga</taxon>
    </lineage>
</organism>
<name>A0A847S8I8_9BACT</name>
<keyword evidence="9" id="KW-0732">Signal</keyword>
<evidence type="ECO:0000256" key="7">
    <source>
        <dbReference type="ARBA" id="ARBA00023237"/>
    </source>
</evidence>
<sequence length="444" mass="50889">MEPGKKRFLFGLLLVVGALSSYGQAPAASNDTLKISLPEAWRKAEDYSRLIVIKKKATGISDEEIKDAKMERFPEVGVKGSVEKASNIPIYENGLFSRPTQHEVIHTLYRAGADFYLNLYNGNKLNLKIEEDKTLHQISLIQQDQAISDIRYKTAALYLDLQKSLIFRKLITEDITDQEKQLKEIKAFYSHGTVLKSDVLRAELDLSKRKMALVTIENDILIATQKLNIIIGEPDERMVLPADISSQWDEHTGYAQYLAEAFQHSFPYHISEQETERSKIRLMQVKANIRPKLGMYGEFYYANPQIFLYPYNPYWYSLGVAGLKGSFPISALYHNVHKVRAAKLELEKEEELHKDTEDKLRQQVKEAFLRYKEALVQIQVAETNVAQAEENARIIKNTYFRGTSLITDLLDANVQVIQTRFELAAARIMAQNKYYLLQNITGIL</sequence>
<accession>A0A847S8I8</accession>
<dbReference type="GO" id="GO:0015562">
    <property type="term" value="F:efflux transmembrane transporter activity"/>
    <property type="evidence" value="ECO:0007669"/>
    <property type="project" value="InterPro"/>
</dbReference>
<keyword evidence="7" id="KW-0998">Cell outer membrane</keyword>
<dbReference type="PANTHER" id="PTHR30026:SF23">
    <property type="entry name" value="TO APRF-PUTATIVE OUTER MEMBRANE EFFLUX PROTEIN OR SECRETED ALKALINE PHOSPHATASE-RELATED"/>
    <property type="match status" value="1"/>
</dbReference>
<keyword evidence="6" id="KW-0472">Membrane</keyword>
<gene>
    <name evidence="10" type="ORF">HGH91_12910</name>
</gene>
<feature type="signal peptide" evidence="9">
    <location>
        <begin position="1"/>
        <end position="27"/>
    </location>
</feature>
<evidence type="ECO:0000256" key="6">
    <source>
        <dbReference type="ARBA" id="ARBA00023136"/>
    </source>
</evidence>
<proteinExistence type="inferred from homology"/>
<feature type="chain" id="PRO_5032946802" evidence="9">
    <location>
        <begin position="28"/>
        <end position="444"/>
    </location>
</feature>
<dbReference type="InterPro" id="IPR051906">
    <property type="entry name" value="TolC-like"/>
</dbReference>
<dbReference type="Proteomes" id="UP000552864">
    <property type="component" value="Unassembled WGS sequence"/>
</dbReference>
<dbReference type="RefSeq" id="WP_168738822.1">
    <property type="nucleotide sequence ID" value="NZ_JABAHZ010000002.1"/>
</dbReference>
<dbReference type="GO" id="GO:0009279">
    <property type="term" value="C:cell outer membrane"/>
    <property type="evidence" value="ECO:0007669"/>
    <property type="project" value="UniProtKB-SubCell"/>
</dbReference>
<keyword evidence="8" id="KW-0175">Coiled coil</keyword>
<dbReference type="SUPFAM" id="SSF56954">
    <property type="entry name" value="Outer membrane efflux proteins (OEP)"/>
    <property type="match status" value="1"/>
</dbReference>
<evidence type="ECO:0000256" key="9">
    <source>
        <dbReference type="SAM" id="SignalP"/>
    </source>
</evidence>
<dbReference type="Gene3D" id="1.20.1600.10">
    <property type="entry name" value="Outer membrane efflux proteins (OEP)"/>
    <property type="match status" value="1"/>
</dbReference>
<protein>
    <submittedName>
        <fullName evidence="10">TolC family protein</fullName>
    </submittedName>
</protein>
<comment type="subcellular location">
    <subcellularLocation>
        <location evidence="1">Cell outer membrane</location>
    </subcellularLocation>
</comment>
<evidence type="ECO:0000256" key="4">
    <source>
        <dbReference type="ARBA" id="ARBA00022452"/>
    </source>
</evidence>
<dbReference type="PANTHER" id="PTHR30026">
    <property type="entry name" value="OUTER MEMBRANE PROTEIN TOLC"/>
    <property type="match status" value="1"/>
</dbReference>
<keyword evidence="4" id="KW-1134">Transmembrane beta strand</keyword>
<dbReference type="InterPro" id="IPR003423">
    <property type="entry name" value="OMP_efflux"/>
</dbReference>
<evidence type="ECO:0000256" key="2">
    <source>
        <dbReference type="ARBA" id="ARBA00007613"/>
    </source>
</evidence>
<dbReference type="GO" id="GO:0015288">
    <property type="term" value="F:porin activity"/>
    <property type="evidence" value="ECO:0007669"/>
    <property type="project" value="TreeGrafter"/>
</dbReference>
<evidence type="ECO:0000256" key="3">
    <source>
        <dbReference type="ARBA" id="ARBA00022448"/>
    </source>
</evidence>
<dbReference type="Pfam" id="PF02321">
    <property type="entry name" value="OEP"/>
    <property type="match status" value="1"/>
</dbReference>